<feature type="compositionally biased region" description="Polar residues" evidence="1">
    <location>
        <begin position="89"/>
        <end position="101"/>
    </location>
</feature>
<feature type="region of interest" description="Disordered" evidence="1">
    <location>
        <begin position="34"/>
        <end position="121"/>
    </location>
</feature>
<dbReference type="Proteomes" id="UP000558488">
    <property type="component" value="Unassembled WGS sequence"/>
</dbReference>
<gene>
    <name evidence="3" type="ORF">mPipKuh1_009114</name>
</gene>
<dbReference type="AlphaFoldDB" id="A0A7J7UG57"/>
<keyword evidence="2" id="KW-0732">Signal</keyword>
<keyword evidence="4" id="KW-1185">Reference proteome</keyword>
<evidence type="ECO:0000313" key="4">
    <source>
        <dbReference type="Proteomes" id="UP000558488"/>
    </source>
</evidence>
<protein>
    <submittedName>
        <fullName evidence="3">Uncharacterized protein</fullName>
    </submittedName>
</protein>
<feature type="chain" id="PRO_5029791228" evidence="2">
    <location>
        <begin position="21"/>
        <end position="121"/>
    </location>
</feature>
<accession>A0A7J7UG57</accession>
<evidence type="ECO:0000256" key="2">
    <source>
        <dbReference type="SAM" id="SignalP"/>
    </source>
</evidence>
<evidence type="ECO:0000256" key="1">
    <source>
        <dbReference type="SAM" id="MobiDB-lite"/>
    </source>
</evidence>
<comment type="caution">
    <text evidence="3">The sequence shown here is derived from an EMBL/GenBank/DDBJ whole genome shotgun (WGS) entry which is preliminary data.</text>
</comment>
<name>A0A7J7UG57_PIPKU</name>
<reference evidence="3 4" key="1">
    <citation type="journal article" date="2020" name="Nature">
        <title>Six reference-quality genomes reveal evolution of bat adaptations.</title>
        <authorList>
            <person name="Jebb D."/>
            <person name="Huang Z."/>
            <person name="Pippel M."/>
            <person name="Hughes G.M."/>
            <person name="Lavrichenko K."/>
            <person name="Devanna P."/>
            <person name="Winkler S."/>
            <person name="Jermiin L.S."/>
            <person name="Skirmuntt E.C."/>
            <person name="Katzourakis A."/>
            <person name="Burkitt-Gray L."/>
            <person name="Ray D.A."/>
            <person name="Sullivan K.A.M."/>
            <person name="Roscito J.G."/>
            <person name="Kirilenko B.M."/>
            <person name="Davalos L.M."/>
            <person name="Corthals A.P."/>
            <person name="Power M.L."/>
            <person name="Jones G."/>
            <person name="Ransome R.D."/>
            <person name="Dechmann D.K.N."/>
            <person name="Locatelli A.G."/>
            <person name="Puechmaille S.J."/>
            <person name="Fedrigo O."/>
            <person name="Jarvis E.D."/>
            <person name="Hiller M."/>
            <person name="Vernes S.C."/>
            <person name="Myers E.W."/>
            <person name="Teeling E.C."/>
        </authorList>
    </citation>
    <scope>NUCLEOTIDE SEQUENCE [LARGE SCALE GENOMIC DNA]</scope>
    <source>
        <strain evidence="3">MPipKuh1</strain>
        <tissue evidence="3">Flight muscle</tissue>
    </source>
</reference>
<proteinExistence type="predicted"/>
<dbReference type="EMBL" id="JACAGB010000020">
    <property type="protein sequence ID" value="KAF6311927.1"/>
    <property type="molecule type" value="Genomic_DNA"/>
</dbReference>
<feature type="signal peptide" evidence="2">
    <location>
        <begin position="1"/>
        <end position="20"/>
    </location>
</feature>
<sequence length="121" mass="12781">MPRWIHRNVVVVITAFLKSALQIVFQKRTAPLGKDNAAALQLPGRPSTLTRGLPPPPALGEGRQRGQAGTGGRQVSEGSASSPLPVPPSRSQFSERQQAAGMSSRRLASARAHGPFGIAPR</sequence>
<evidence type="ECO:0000313" key="3">
    <source>
        <dbReference type="EMBL" id="KAF6311927.1"/>
    </source>
</evidence>
<organism evidence="3 4">
    <name type="scientific">Pipistrellus kuhlii</name>
    <name type="common">Kuhl's pipistrelle</name>
    <dbReference type="NCBI Taxonomy" id="59472"/>
    <lineage>
        <taxon>Eukaryota</taxon>
        <taxon>Metazoa</taxon>
        <taxon>Chordata</taxon>
        <taxon>Craniata</taxon>
        <taxon>Vertebrata</taxon>
        <taxon>Euteleostomi</taxon>
        <taxon>Mammalia</taxon>
        <taxon>Eutheria</taxon>
        <taxon>Laurasiatheria</taxon>
        <taxon>Chiroptera</taxon>
        <taxon>Yangochiroptera</taxon>
        <taxon>Vespertilionidae</taxon>
        <taxon>Pipistrellus</taxon>
    </lineage>
</organism>